<protein>
    <submittedName>
        <fullName evidence="7">HTTM domain-containing protein</fullName>
    </submittedName>
</protein>
<keyword evidence="2 5" id="KW-0812">Transmembrane</keyword>
<dbReference type="SMART" id="SM00752">
    <property type="entry name" value="HTTM"/>
    <property type="match status" value="1"/>
</dbReference>
<evidence type="ECO:0000256" key="1">
    <source>
        <dbReference type="ARBA" id="ARBA00004127"/>
    </source>
</evidence>
<feature type="transmembrane region" description="Helical" evidence="5">
    <location>
        <begin position="164"/>
        <end position="182"/>
    </location>
</feature>
<evidence type="ECO:0000313" key="8">
    <source>
        <dbReference type="Proteomes" id="UP001203207"/>
    </source>
</evidence>
<dbReference type="AlphaFoldDB" id="A0AAE3K7U0"/>
<feature type="transmembrane region" description="Helical" evidence="5">
    <location>
        <begin position="221"/>
        <end position="243"/>
    </location>
</feature>
<feature type="transmembrane region" description="Helical" evidence="5">
    <location>
        <begin position="26"/>
        <end position="44"/>
    </location>
</feature>
<evidence type="ECO:0000256" key="2">
    <source>
        <dbReference type="ARBA" id="ARBA00022692"/>
    </source>
</evidence>
<evidence type="ECO:0000256" key="3">
    <source>
        <dbReference type="ARBA" id="ARBA00022989"/>
    </source>
</evidence>
<evidence type="ECO:0000259" key="6">
    <source>
        <dbReference type="SMART" id="SM00752"/>
    </source>
</evidence>
<sequence length="523" mass="58301">MSPPYRPRLLGLITYLRGCLSIDTRSLAAFRIIAGVLIVVDICLRARNFTHFYTESGVVPQSVAREAAPIELSVYFLTTDPTLTALLFVVHAIVGMLLIVGYRTRLVTVVAFVFVVSLDLRNSLVLSYADVLFAWLLLWALFLPLGERWSVDAVHRPRSPKETITGIAPVLILGQMVTMYVVNGIHKSTSTLWTSGDAAVLVFGLDDMTFLLAEPLRSVPWLLEAGGLLWYYLLLSAWLLLLIRGRARTLLVSAFVAGHLSFAVTVRIGAFAFVAIAGLVLFYDASFWDDLDRVRKKRKHQLSQTVLHSLNRFGRTLCEALPTFRLRPWGETSGTQEIYLAVRKYVAAIMIVAAVLAVALAGADVGYDGPGSEIETAGSMFIGEQTEWSIFAPNPRTTDYYYVFAAVSADGSTHDLYNDRELSYDRPHEQLQKQYDTYRERFYMSNVAGADPPAAPERLAETLCETWDTDEQAELTTTELYQIGETIARETIDDHTARDRSSRLIYQHQCGTDGTGTVPEPSF</sequence>
<feature type="transmembrane region" description="Helical" evidence="5">
    <location>
        <begin position="250"/>
        <end position="283"/>
    </location>
</feature>
<name>A0AAE3K7U0_9EURY</name>
<dbReference type="InterPro" id="IPR052964">
    <property type="entry name" value="Sporulation_signal_mat"/>
</dbReference>
<dbReference type="PANTHER" id="PTHR39535">
    <property type="entry name" value="SPORULATION-DELAYING PROTEIN SDPB"/>
    <property type="match status" value="1"/>
</dbReference>
<proteinExistence type="predicted"/>
<feature type="transmembrane region" description="Helical" evidence="5">
    <location>
        <begin position="345"/>
        <end position="363"/>
    </location>
</feature>
<dbReference type="EMBL" id="JAKRVX010000002">
    <property type="protein sequence ID" value="MCL9816343.1"/>
    <property type="molecule type" value="Genomic_DNA"/>
</dbReference>
<comment type="subcellular location">
    <subcellularLocation>
        <location evidence="1">Endomembrane system</location>
        <topology evidence="1">Multi-pass membrane protein</topology>
    </subcellularLocation>
</comment>
<feature type="transmembrane region" description="Helical" evidence="5">
    <location>
        <begin position="124"/>
        <end position="143"/>
    </location>
</feature>
<reference evidence="7" key="2">
    <citation type="submission" date="2022-02" db="EMBL/GenBank/DDBJ databases">
        <authorList>
            <person name="Elcheninov A.G."/>
            <person name="Sorokin D.Y."/>
            <person name="Kublanov I.V."/>
        </authorList>
    </citation>
    <scope>NUCLEOTIDE SEQUENCE</scope>
    <source>
        <strain evidence="7">AArc-St2</strain>
    </source>
</reference>
<evidence type="ECO:0000313" key="7">
    <source>
        <dbReference type="EMBL" id="MCL9816343.1"/>
    </source>
</evidence>
<feature type="transmembrane region" description="Helical" evidence="5">
    <location>
        <begin position="83"/>
        <end position="104"/>
    </location>
</feature>
<dbReference type="GO" id="GO:0012505">
    <property type="term" value="C:endomembrane system"/>
    <property type="evidence" value="ECO:0007669"/>
    <property type="project" value="UniProtKB-SubCell"/>
</dbReference>
<organism evidence="7 8">
    <name type="scientific">Natronocalculus amylovorans</name>
    <dbReference type="NCBI Taxonomy" id="2917812"/>
    <lineage>
        <taxon>Archaea</taxon>
        <taxon>Methanobacteriati</taxon>
        <taxon>Methanobacteriota</taxon>
        <taxon>Stenosarchaea group</taxon>
        <taxon>Halobacteria</taxon>
        <taxon>Halobacteriales</taxon>
        <taxon>Haloferacaceae</taxon>
        <taxon>Natronocalculus</taxon>
    </lineage>
</organism>
<feature type="domain" description="HTTM-like" evidence="6">
    <location>
        <begin position="19"/>
        <end position="287"/>
    </location>
</feature>
<comment type="caution">
    <text evidence="7">The sequence shown here is derived from an EMBL/GenBank/DDBJ whole genome shotgun (WGS) entry which is preliminary data.</text>
</comment>
<dbReference type="InterPro" id="IPR053934">
    <property type="entry name" value="HTTM_dom"/>
</dbReference>
<gene>
    <name evidence="7" type="ORF">AArcSt2_05230</name>
</gene>
<dbReference type="InterPro" id="IPR011020">
    <property type="entry name" value="HTTM-like"/>
</dbReference>
<dbReference type="Pfam" id="PF05090">
    <property type="entry name" value="HTTM"/>
    <property type="match status" value="1"/>
</dbReference>
<keyword evidence="3 5" id="KW-1133">Transmembrane helix</keyword>
<accession>A0AAE3K7U0</accession>
<evidence type="ECO:0000256" key="4">
    <source>
        <dbReference type="ARBA" id="ARBA00023136"/>
    </source>
</evidence>
<evidence type="ECO:0000256" key="5">
    <source>
        <dbReference type="SAM" id="Phobius"/>
    </source>
</evidence>
<reference evidence="7" key="1">
    <citation type="journal article" date="2022" name="Syst. Appl. Microbiol.">
        <title>Natronocalculus amylovorans gen. nov., sp. nov., and Natranaeroarchaeum aerophilus sp. nov., dominant culturable amylolytic natronoarchaea from hypersaline soda lakes in southwestern Siberia.</title>
        <authorList>
            <person name="Sorokin D.Y."/>
            <person name="Elcheninov A.G."/>
            <person name="Khizhniak T.V."/>
            <person name="Koenen M."/>
            <person name="Bale N.J."/>
            <person name="Damste J.S.S."/>
            <person name="Kublanov I.V."/>
        </authorList>
    </citation>
    <scope>NUCLEOTIDE SEQUENCE</scope>
    <source>
        <strain evidence="7">AArc-St2</strain>
    </source>
</reference>
<dbReference type="Proteomes" id="UP001203207">
    <property type="component" value="Unassembled WGS sequence"/>
</dbReference>
<dbReference type="RefSeq" id="WP_250583328.1">
    <property type="nucleotide sequence ID" value="NZ_JAKRVX010000002.1"/>
</dbReference>
<dbReference type="PANTHER" id="PTHR39535:SF2">
    <property type="entry name" value="HTTM DOMAIN-CONTAINING PROTEIN"/>
    <property type="match status" value="1"/>
</dbReference>
<keyword evidence="4 5" id="KW-0472">Membrane</keyword>
<keyword evidence="8" id="KW-1185">Reference proteome</keyword>